<dbReference type="Gene3D" id="1.20.1280.290">
    <property type="match status" value="1"/>
</dbReference>
<feature type="transmembrane region" description="Helical" evidence="6">
    <location>
        <begin position="157"/>
        <end position="180"/>
    </location>
</feature>
<keyword evidence="2 6" id="KW-0812">Transmembrane</keyword>
<proteinExistence type="predicted"/>
<evidence type="ECO:0000256" key="3">
    <source>
        <dbReference type="ARBA" id="ARBA00022989"/>
    </source>
</evidence>
<comment type="subcellular location">
    <subcellularLocation>
        <location evidence="1">Membrane</location>
        <topology evidence="1">Multi-pass membrane protein</topology>
    </subcellularLocation>
</comment>
<feature type="transmembrane region" description="Helical" evidence="6">
    <location>
        <begin position="127"/>
        <end position="151"/>
    </location>
</feature>
<feature type="transmembrane region" description="Helical" evidence="6">
    <location>
        <begin position="51"/>
        <end position="69"/>
    </location>
</feature>
<feature type="transmembrane region" description="Helical" evidence="6">
    <location>
        <begin position="218"/>
        <end position="238"/>
    </location>
</feature>
<organism evidence="7 8">
    <name type="scientific">Piedraia hortae CBS 480.64</name>
    <dbReference type="NCBI Taxonomy" id="1314780"/>
    <lineage>
        <taxon>Eukaryota</taxon>
        <taxon>Fungi</taxon>
        <taxon>Dikarya</taxon>
        <taxon>Ascomycota</taxon>
        <taxon>Pezizomycotina</taxon>
        <taxon>Dothideomycetes</taxon>
        <taxon>Dothideomycetidae</taxon>
        <taxon>Capnodiales</taxon>
        <taxon>Piedraiaceae</taxon>
        <taxon>Piedraia</taxon>
    </lineage>
</organism>
<dbReference type="PANTHER" id="PTHR16201">
    <property type="entry name" value="SEVEN TRANSMEMBRANE PROTEIN 1-RELATED"/>
    <property type="match status" value="1"/>
</dbReference>
<sequence>MHLDRCELLAHPDPLPICLAALVTTGILVSYVPQHKKLISNGTSEGLSPWWVLLGALSSIAAVGNILTLPASRQDAACCTRISGGACAAALLGIAQIGLQWTCFMFIVMLFLIYFPRDSGAKRRDGLVVGCVTLLALLFVGIISVALVAAWPNQTLTWANFLGSVAGVLAAVQYVPQIWYTYRLGAVKSLSLLTMLIQVPGSFVFAFSLWLRVGWDGWSAWLVYIITGLLQGVLLSMAGRYYMRKEHNTDASDADYTPDTLFGHERTPLLRRLQPQAIDPRNWIMRMIYGSTPPELDSDASSIARGNNRITRNNNNSDSSSNNGRPA</sequence>
<dbReference type="PANTHER" id="PTHR16201:SF11">
    <property type="entry name" value="PQ-LOOP REPEAT-CONTAINING PROTEIN"/>
    <property type="match status" value="1"/>
</dbReference>
<dbReference type="GO" id="GO:0016020">
    <property type="term" value="C:membrane"/>
    <property type="evidence" value="ECO:0007669"/>
    <property type="project" value="UniProtKB-SubCell"/>
</dbReference>
<dbReference type="InterPro" id="IPR051415">
    <property type="entry name" value="LAAT-1"/>
</dbReference>
<evidence type="ECO:0000256" key="4">
    <source>
        <dbReference type="ARBA" id="ARBA00023136"/>
    </source>
</evidence>
<evidence type="ECO:0008006" key="9">
    <source>
        <dbReference type="Google" id="ProtNLM"/>
    </source>
</evidence>
<feature type="compositionally biased region" description="Low complexity" evidence="5">
    <location>
        <begin position="305"/>
        <end position="327"/>
    </location>
</feature>
<keyword evidence="3 6" id="KW-1133">Transmembrane helix</keyword>
<evidence type="ECO:0000256" key="5">
    <source>
        <dbReference type="SAM" id="MobiDB-lite"/>
    </source>
</evidence>
<dbReference type="Pfam" id="PF04193">
    <property type="entry name" value="PQ-loop"/>
    <property type="match status" value="2"/>
</dbReference>
<dbReference type="OrthoDB" id="19344at2759"/>
<dbReference type="EMBL" id="MU005995">
    <property type="protein sequence ID" value="KAF2859297.1"/>
    <property type="molecule type" value="Genomic_DNA"/>
</dbReference>
<name>A0A6A7BWD4_9PEZI</name>
<keyword evidence="8" id="KW-1185">Reference proteome</keyword>
<dbReference type="Proteomes" id="UP000799421">
    <property type="component" value="Unassembled WGS sequence"/>
</dbReference>
<gene>
    <name evidence="7" type="ORF">K470DRAFT_219441</name>
</gene>
<evidence type="ECO:0000256" key="1">
    <source>
        <dbReference type="ARBA" id="ARBA00004141"/>
    </source>
</evidence>
<reference evidence="7" key="1">
    <citation type="journal article" date="2020" name="Stud. Mycol.">
        <title>101 Dothideomycetes genomes: a test case for predicting lifestyles and emergence of pathogens.</title>
        <authorList>
            <person name="Haridas S."/>
            <person name="Albert R."/>
            <person name="Binder M."/>
            <person name="Bloem J."/>
            <person name="Labutti K."/>
            <person name="Salamov A."/>
            <person name="Andreopoulos B."/>
            <person name="Baker S."/>
            <person name="Barry K."/>
            <person name="Bills G."/>
            <person name="Bluhm B."/>
            <person name="Cannon C."/>
            <person name="Castanera R."/>
            <person name="Culley D."/>
            <person name="Daum C."/>
            <person name="Ezra D."/>
            <person name="Gonzalez J."/>
            <person name="Henrissat B."/>
            <person name="Kuo A."/>
            <person name="Liang C."/>
            <person name="Lipzen A."/>
            <person name="Lutzoni F."/>
            <person name="Magnuson J."/>
            <person name="Mondo S."/>
            <person name="Nolan M."/>
            <person name="Ohm R."/>
            <person name="Pangilinan J."/>
            <person name="Park H.-J."/>
            <person name="Ramirez L."/>
            <person name="Alfaro M."/>
            <person name="Sun H."/>
            <person name="Tritt A."/>
            <person name="Yoshinaga Y."/>
            <person name="Zwiers L.-H."/>
            <person name="Turgeon B."/>
            <person name="Goodwin S."/>
            <person name="Spatafora J."/>
            <person name="Crous P."/>
            <person name="Grigoriev I."/>
        </authorList>
    </citation>
    <scope>NUCLEOTIDE SEQUENCE</scope>
    <source>
        <strain evidence="7">CBS 480.64</strain>
    </source>
</reference>
<protein>
    <recommendedName>
        <fullName evidence="9">PQ loop repeat protein</fullName>
    </recommendedName>
</protein>
<feature type="transmembrane region" description="Helical" evidence="6">
    <location>
        <begin position="89"/>
        <end position="115"/>
    </location>
</feature>
<dbReference type="InterPro" id="IPR006603">
    <property type="entry name" value="PQ-loop_rpt"/>
</dbReference>
<evidence type="ECO:0000313" key="7">
    <source>
        <dbReference type="EMBL" id="KAF2859297.1"/>
    </source>
</evidence>
<feature type="transmembrane region" description="Helical" evidence="6">
    <location>
        <begin position="14"/>
        <end position="31"/>
    </location>
</feature>
<evidence type="ECO:0000313" key="8">
    <source>
        <dbReference type="Proteomes" id="UP000799421"/>
    </source>
</evidence>
<evidence type="ECO:0000256" key="6">
    <source>
        <dbReference type="SAM" id="Phobius"/>
    </source>
</evidence>
<feature type="region of interest" description="Disordered" evidence="5">
    <location>
        <begin position="295"/>
        <end position="327"/>
    </location>
</feature>
<evidence type="ECO:0000256" key="2">
    <source>
        <dbReference type="ARBA" id="ARBA00022692"/>
    </source>
</evidence>
<dbReference type="SMART" id="SM00679">
    <property type="entry name" value="CTNS"/>
    <property type="match status" value="2"/>
</dbReference>
<keyword evidence="4 6" id="KW-0472">Membrane</keyword>
<accession>A0A6A7BWD4</accession>
<feature type="transmembrane region" description="Helical" evidence="6">
    <location>
        <begin position="192"/>
        <end position="212"/>
    </location>
</feature>
<dbReference type="AlphaFoldDB" id="A0A6A7BWD4"/>